<keyword evidence="5" id="KW-0378">Hydrolase</keyword>
<dbReference type="SUPFAM" id="SSF51445">
    <property type="entry name" value="(Trans)glycosidases"/>
    <property type="match status" value="1"/>
</dbReference>
<dbReference type="AlphaFoldDB" id="A0A512RQ25"/>
<feature type="chain" id="PRO_5021934782" description="non-reducing end alpha-L-arabinofuranosidase" evidence="7">
    <location>
        <begin position="21"/>
        <end position="648"/>
    </location>
</feature>
<dbReference type="Gene3D" id="2.60.40.1180">
    <property type="entry name" value="Golgi alpha-mannosidase II"/>
    <property type="match status" value="1"/>
</dbReference>
<evidence type="ECO:0000256" key="1">
    <source>
        <dbReference type="ARBA" id="ARBA00001462"/>
    </source>
</evidence>
<dbReference type="Pfam" id="PF22848">
    <property type="entry name" value="ASD1_dom"/>
    <property type="match status" value="1"/>
</dbReference>
<dbReference type="Gene3D" id="2.60.120.260">
    <property type="entry name" value="Galactose-binding domain-like"/>
    <property type="match status" value="1"/>
</dbReference>
<keyword evidence="10" id="KW-1185">Reference proteome</keyword>
<comment type="catalytic activity">
    <reaction evidence="1">
        <text>Hydrolysis of terminal non-reducing alpha-L-arabinofuranoside residues in alpha-L-arabinosides.</text>
        <dbReference type="EC" id="3.2.1.55"/>
    </reaction>
</comment>
<feature type="domain" description="Alpha-L-arabinofuranosidase C-terminal" evidence="8">
    <location>
        <begin position="452"/>
        <end position="639"/>
    </location>
</feature>
<dbReference type="Pfam" id="PF06964">
    <property type="entry name" value="Alpha-L-AF_C"/>
    <property type="match status" value="1"/>
</dbReference>
<dbReference type="InterPro" id="IPR017853">
    <property type="entry name" value="GH"/>
</dbReference>
<dbReference type="GO" id="GO:0046373">
    <property type="term" value="P:L-arabinose metabolic process"/>
    <property type="evidence" value="ECO:0007669"/>
    <property type="project" value="InterPro"/>
</dbReference>
<dbReference type="EC" id="3.2.1.55" evidence="3"/>
<dbReference type="InterPro" id="IPR055235">
    <property type="entry name" value="ASD1_cat"/>
</dbReference>
<gene>
    <name evidence="9" type="ORF">CCY01nite_40630</name>
</gene>
<evidence type="ECO:0000313" key="9">
    <source>
        <dbReference type="EMBL" id="GEP97803.1"/>
    </source>
</evidence>
<proteinExistence type="inferred from homology"/>
<dbReference type="GO" id="GO:0046556">
    <property type="term" value="F:alpha-L-arabinofuranosidase activity"/>
    <property type="evidence" value="ECO:0007669"/>
    <property type="project" value="UniProtKB-EC"/>
</dbReference>
<sequence>MHNILRFSIILLLAASTANAQKLTINATKAIADVQPTMWGIFFEDINFAADGGLYAELVKNRSFEFHQPMMGWKPLSKEGGSVLIENRYQTHPENPRFANIKVNGSYGLVNEGFRGMGVRQGEQYVFSMQARQADGAPLQVSVDLVNEKNEKIGGATLGRIGYDWKKHSITFVCSETAEKAKLQIRFEGKGVLQADMISLFPQQTWKDRPGGMRKDLVQKLADLKPGFVRFPGGCIVEGKDLANRYQWKTTVGDLDQRKVIMNRWNVEFPHRNAPDYFQSFGLGFYEYFLLAEDLGAAPLPILNCGMACQFNTGEVVPLAELDPYIQDALDLIEFANGDASTKWGKLRTDMGHPEPFHLKFLGIGNEQWDEQYFERYKVFEKILKEKHPEILLISGTGPYSDGQMFDAAWKELRTTKADLVDEHYYKSPDWFFQNASRYDNYDRTGAKVFAGEYAAHGKEKPDAESRNSWFSALAEACFMTGLERNADVVHMASYAPLLAHVEAWQWRPDLIWFNNLTSIGTPNYYVQQLFSNNTGKQVIPILQDEKAVAGADSLYASATIDRKAGRIFVKLVNSAARPKQITLQLKGASNQNAIISTTLHADDLMAFNTLQEPQKVYPQKATLTAKRGELQLEIGAATLQVLEIPVK</sequence>
<evidence type="ECO:0000256" key="6">
    <source>
        <dbReference type="ARBA" id="ARBA00023180"/>
    </source>
</evidence>
<dbReference type="InterPro" id="IPR010720">
    <property type="entry name" value="Alpha-L-AF_C"/>
</dbReference>
<evidence type="ECO:0000259" key="8">
    <source>
        <dbReference type="SMART" id="SM00813"/>
    </source>
</evidence>
<evidence type="ECO:0000313" key="10">
    <source>
        <dbReference type="Proteomes" id="UP000321436"/>
    </source>
</evidence>
<dbReference type="PANTHER" id="PTHR31776">
    <property type="entry name" value="ALPHA-L-ARABINOFURANOSIDASE 1"/>
    <property type="match status" value="1"/>
</dbReference>
<dbReference type="InterPro" id="IPR051563">
    <property type="entry name" value="Glycosyl_Hydrolase_51"/>
</dbReference>
<dbReference type="SUPFAM" id="SSF51011">
    <property type="entry name" value="Glycosyl hydrolase domain"/>
    <property type="match status" value="1"/>
</dbReference>
<evidence type="ECO:0000256" key="7">
    <source>
        <dbReference type="SAM" id="SignalP"/>
    </source>
</evidence>
<keyword evidence="6" id="KW-0325">Glycoprotein</keyword>
<dbReference type="RefSeq" id="WP_146865740.1">
    <property type="nucleotide sequence ID" value="NZ_BKAU01000005.1"/>
</dbReference>
<name>A0A512RQ25_9BACT</name>
<dbReference type="Gene3D" id="3.20.20.80">
    <property type="entry name" value="Glycosidases"/>
    <property type="match status" value="1"/>
</dbReference>
<dbReference type="OrthoDB" id="9758333at2"/>
<organism evidence="9 10">
    <name type="scientific">Chitinophaga cymbidii</name>
    <dbReference type="NCBI Taxonomy" id="1096750"/>
    <lineage>
        <taxon>Bacteria</taxon>
        <taxon>Pseudomonadati</taxon>
        <taxon>Bacteroidota</taxon>
        <taxon>Chitinophagia</taxon>
        <taxon>Chitinophagales</taxon>
        <taxon>Chitinophagaceae</taxon>
        <taxon>Chitinophaga</taxon>
    </lineage>
</organism>
<evidence type="ECO:0000256" key="5">
    <source>
        <dbReference type="ARBA" id="ARBA00022801"/>
    </source>
</evidence>
<protein>
    <recommendedName>
        <fullName evidence="3">non-reducing end alpha-L-arabinofuranosidase</fullName>
        <ecNumber evidence="3">3.2.1.55</ecNumber>
    </recommendedName>
</protein>
<evidence type="ECO:0000256" key="3">
    <source>
        <dbReference type="ARBA" id="ARBA00012670"/>
    </source>
</evidence>
<feature type="signal peptide" evidence="7">
    <location>
        <begin position="1"/>
        <end position="20"/>
    </location>
</feature>
<dbReference type="SMART" id="SM00813">
    <property type="entry name" value="Alpha-L-AF_C"/>
    <property type="match status" value="1"/>
</dbReference>
<comment type="similarity">
    <text evidence="2">Belongs to the glycosyl hydrolase 51 family.</text>
</comment>
<accession>A0A512RQ25</accession>
<comment type="caution">
    <text evidence="9">The sequence shown here is derived from an EMBL/GenBank/DDBJ whole genome shotgun (WGS) entry which is preliminary data.</text>
</comment>
<dbReference type="Proteomes" id="UP000321436">
    <property type="component" value="Unassembled WGS sequence"/>
</dbReference>
<dbReference type="EMBL" id="BKAU01000005">
    <property type="protein sequence ID" value="GEP97803.1"/>
    <property type="molecule type" value="Genomic_DNA"/>
</dbReference>
<evidence type="ECO:0000256" key="4">
    <source>
        <dbReference type="ARBA" id="ARBA00022729"/>
    </source>
</evidence>
<keyword evidence="4 7" id="KW-0732">Signal</keyword>
<dbReference type="InterPro" id="IPR013780">
    <property type="entry name" value="Glyco_hydro_b"/>
</dbReference>
<reference evidence="9 10" key="1">
    <citation type="submission" date="2019-07" db="EMBL/GenBank/DDBJ databases">
        <title>Whole genome shotgun sequence of Chitinophaga cymbidii NBRC 109752.</title>
        <authorList>
            <person name="Hosoyama A."/>
            <person name="Uohara A."/>
            <person name="Ohji S."/>
            <person name="Ichikawa N."/>
        </authorList>
    </citation>
    <scope>NUCLEOTIDE SEQUENCE [LARGE SCALE GENOMIC DNA]</scope>
    <source>
        <strain evidence="9 10">NBRC 109752</strain>
    </source>
</reference>
<evidence type="ECO:0000256" key="2">
    <source>
        <dbReference type="ARBA" id="ARBA00007186"/>
    </source>
</evidence>
<dbReference type="PANTHER" id="PTHR31776:SF0">
    <property type="entry name" value="ALPHA-L-ARABINOFURANOSIDASE 1"/>
    <property type="match status" value="1"/>
</dbReference>